<dbReference type="KEGG" id="stri:C7M71_018275"/>
<dbReference type="EMBL" id="CP031264">
    <property type="protein sequence ID" value="AXI79070.1"/>
    <property type="molecule type" value="Genomic_DNA"/>
</dbReference>
<dbReference type="Proteomes" id="UP000249340">
    <property type="component" value="Chromosome"/>
</dbReference>
<dbReference type="AlphaFoldDB" id="A0A345SZB5"/>
<protein>
    <submittedName>
        <fullName evidence="1">Uncharacterized protein</fullName>
    </submittedName>
</protein>
<organism evidence="1 2">
    <name type="scientific">Peterkaempfera bronchialis</name>
    <dbReference type="NCBI Taxonomy" id="2126346"/>
    <lineage>
        <taxon>Bacteria</taxon>
        <taxon>Bacillati</taxon>
        <taxon>Actinomycetota</taxon>
        <taxon>Actinomycetes</taxon>
        <taxon>Kitasatosporales</taxon>
        <taxon>Streptomycetaceae</taxon>
        <taxon>Peterkaempfera</taxon>
    </lineage>
</organism>
<keyword evidence="2" id="KW-1185">Reference proteome</keyword>
<accession>A0A345SZB5</accession>
<dbReference type="Gene3D" id="1.10.1670.10">
    <property type="entry name" value="Helix-hairpin-Helix base-excision DNA repair enzymes (C-terminal)"/>
    <property type="match status" value="1"/>
</dbReference>
<sequence>MTAHRTAAKPLEIRRVHRLVARVAGLPDVRAEVEANHDENRWWPMSIADPGVRMLAAGWSTRVSYRMVETYARVIRSANAQGFDTLVAATEAELAELVRPLGLARTRIDYLRSLAELLQSWNKEGIDPASPSTDGDELIVEFAERVRGASYKVAQCALLTARGYHCGIIPVDSGMVTKLAPALGIDLPSGAVAHERMRHVLEAAVHARAADFRSLAAEHGYQVTIPEEAQPTWWVHLVLIYFKRLYLNGPSPRLCRNRPLCTKVVGCAHRSRPARPSGGKA</sequence>
<dbReference type="InterPro" id="IPR023170">
    <property type="entry name" value="HhH_base_excis_C"/>
</dbReference>
<gene>
    <name evidence="1" type="ORF">C7M71_018275</name>
</gene>
<dbReference type="GO" id="GO:0003824">
    <property type="term" value="F:catalytic activity"/>
    <property type="evidence" value="ECO:0007669"/>
    <property type="project" value="InterPro"/>
</dbReference>
<name>A0A345SZB5_9ACTN</name>
<dbReference type="OrthoDB" id="4057958at2"/>
<dbReference type="GO" id="GO:0006281">
    <property type="term" value="P:DNA repair"/>
    <property type="evidence" value="ECO:0007669"/>
    <property type="project" value="InterPro"/>
</dbReference>
<proteinExistence type="predicted"/>
<evidence type="ECO:0000313" key="2">
    <source>
        <dbReference type="Proteomes" id="UP000249340"/>
    </source>
</evidence>
<reference evidence="2" key="1">
    <citation type="submission" date="2018-07" db="EMBL/GenBank/DDBJ databases">
        <title>Streptacidiphilus bronchialis DSM 106435 chromosome.</title>
        <authorList>
            <person name="Batra D."/>
            <person name="Gulvik C.A."/>
        </authorList>
    </citation>
    <scope>NUCLEOTIDE SEQUENCE [LARGE SCALE GENOMIC DNA]</scope>
    <source>
        <strain evidence="2">DSM 106435</strain>
    </source>
</reference>
<dbReference type="SUPFAM" id="SSF48150">
    <property type="entry name" value="DNA-glycosylase"/>
    <property type="match status" value="1"/>
</dbReference>
<dbReference type="Gene3D" id="1.10.340.30">
    <property type="entry name" value="Hypothetical protein, domain 2"/>
    <property type="match status" value="1"/>
</dbReference>
<dbReference type="RefSeq" id="WP_111490317.1">
    <property type="nucleotide sequence ID" value="NZ_CP031264.1"/>
</dbReference>
<evidence type="ECO:0000313" key="1">
    <source>
        <dbReference type="EMBL" id="AXI79070.1"/>
    </source>
</evidence>
<dbReference type="InterPro" id="IPR011257">
    <property type="entry name" value="DNA_glycosylase"/>
</dbReference>